<feature type="region of interest" description="Disordered" evidence="1">
    <location>
        <begin position="1"/>
        <end position="51"/>
    </location>
</feature>
<reference evidence="2 3" key="1">
    <citation type="submission" date="2023-11" db="EMBL/GenBank/DDBJ databases">
        <title>Halocaridina rubra genome assembly.</title>
        <authorList>
            <person name="Smith C."/>
        </authorList>
    </citation>
    <scope>NUCLEOTIDE SEQUENCE [LARGE SCALE GENOMIC DNA]</scope>
    <source>
        <strain evidence="2">EP-1</strain>
        <tissue evidence="2">Whole</tissue>
    </source>
</reference>
<evidence type="ECO:0000313" key="2">
    <source>
        <dbReference type="EMBL" id="KAK7068973.1"/>
    </source>
</evidence>
<protein>
    <submittedName>
        <fullName evidence="2">Uncharacterized protein</fullName>
    </submittedName>
</protein>
<feature type="compositionally biased region" description="Basic residues" evidence="1">
    <location>
        <begin position="26"/>
        <end position="45"/>
    </location>
</feature>
<organism evidence="2 3">
    <name type="scientific">Halocaridina rubra</name>
    <name type="common">Hawaiian red shrimp</name>
    <dbReference type="NCBI Taxonomy" id="373956"/>
    <lineage>
        <taxon>Eukaryota</taxon>
        <taxon>Metazoa</taxon>
        <taxon>Ecdysozoa</taxon>
        <taxon>Arthropoda</taxon>
        <taxon>Crustacea</taxon>
        <taxon>Multicrustacea</taxon>
        <taxon>Malacostraca</taxon>
        <taxon>Eumalacostraca</taxon>
        <taxon>Eucarida</taxon>
        <taxon>Decapoda</taxon>
        <taxon>Pleocyemata</taxon>
        <taxon>Caridea</taxon>
        <taxon>Atyoidea</taxon>
        <taxon>Atyidae</taxon>
        <taxon>Halocaridina</taxon>
    </lineage>
</organism>
<dbReference type="EMBL" id="JAXCGZ010017064">
    <property type="protein sequence ID" value="KAK7068973.1"/>
    <property type="molecule type" value="Genomic_DNA"/>
</dbReference>
<name>A0AAN8WV35_HALRR</name>
<dbReference type="AlphaFoldDB" id="A0AAN8WV35"/>
<keyword evidence="3" id="KW-1185">Reference proteome</keyword>
<comment type="caution">
    <text evidence="2">The sequence shown here is derived from an EMBL/GenBank/DDBJ whole genome shotgun (WGS) entry which is preliminary data.</text>
</comment>
<gene>
    <name evidence="2" type="ORF">SK128_007373</name>
</gene>
<evidence type="ECO:0000313" key="3">
    <source>
        <dbReference type="Proteomes" id="UP001381693"/>
    </source>
</evidence>
<feature type="non-terminal residue" evidence="2">
    <location>
        <position position="51"/>
    </location>
</feature>
<proteinExistence type="predicted"/>
<accession>A0AAN8WV35</accession>
<dbReference type="Proteomes" id="UP001381693">
    <property type="component" value="Unassembled WGS sequence"/>
</dbReference>
<sequence>MELGNVRPEKKNADAPTGTSSERSEHRRSRSYHSSRTRSRGHHKTTSSAQI</sequence>
<evidence type="ECO:0000256" key="1">
    <source>
        <dbReference type="SAM" id="MobiDB-lite"/>
    </source>
</evidence>